<evidence type="ECO:0000256" key="3">
    <source>
        <dbReference type="ARBA" id="ARBA00023239"/>
    </source>
</evidence>
<organism evidence="6 7">
    <name type="scientific">Nocardioides daedukensis</name>
    <dbReference type="NCBI Taxonomy" id="634462"/>
    <lineage>
        <taxon>Bacteria</taxon>
        <taxon>Bacillati</taxon>
        <taxon>Actinomycetota</taxon>
        <taxon>Actinomycetes</taxon>
        <taxon>Propionibacteriales</taxon>
        <taxon>Nocardioidaceae</taxon>
        <taxon>Nocardioides</taxon>
    </lineage>
</organism>
<keyword evidence="2" id="KW-0443">Lipid metabolism</keyword>
<dbReference type="EMBL" id="JACCAA010000001">
    <property type="protein sequence ID" value="NYG57785.1"/>
    <property type="molecule type" value="Genomic_DNA"/>
</dbReference>
<evidence type="ECO:0000313" key="6">
    <source>
        <dbReference type="EMBL" id="NYG57785.1"/>
    </source>
</evidence>
<dbReference type="CDD" id="cd06558">
    <property type="entry name" value="crotonase-like"/>
    <property type="match status" value="1"/>
</dbReference>
<evidence type="ECO:0000256" key="1">
    <source>
        <dbReference type="ARBA" id="ARBA00005254"/>
    </source>
</evidence>
<comment type="similarity">
    <text evidence="1 4">Belongs to the enoyl-CoA hydratase/isomerase family.</text>
</comment>
<dbReference type="Gene3D" id="1.10.12.10">
    <property type="entry name" value="Lyase 2-enoyl-coa Hydratase, Chain A, domain 2"/>
    <property type="match status" value="1"/>
</dbReference>
<sequence length="244" mass="26098">MNRPQARNALSGEMLSIMEQAWERANTDPEVRVVILTGAGGYFCAGADLKAMSKDSPSDKFESGSYDPSIIKSLLKGYRLTKPLIAAVEGPAIAGGTEILTATDIRIAGESARFGVSEAKWSLYPLGGSVVRLPRQVPYTVAMDLLLTGRHIKAPEAREIGLIGYVVPDGEALAKAHEVADLICANGPLSIQAIVKTVRDSEGRHEDECWVDDARIGAAVFASNDAKEGPRAFAEKRKPNFTGS</sequence>
<name>A0A7Y9S1G9_9ACTN</name>
<feature type="compositionally biased region" description="Basic and acidic residues" evidence="5">
    <location>
        <begin position="225"/>
        <end position="238"/>
    </location>
</feature>
<evidence type="ECO:0000256" key="4">
    <source>
        <dbReference type="RuleBase" id="RU003707"/>
    </source>
</evidence>
<dbReference type="Proteomes" id="UP000540656">
    <property type="component" value="Unassembled WGS sequence"/>
</dbReference>
<keyword evidence="7" id="KW-1185">Reference proteome</keyword>
<keyword evidence="3 6" id="KW-0456">Lyase</keyword>
<dbReference type="GO" id="GO:0006635">
    <property type="term" value="P:fatty acid beta-oxidation"/>
    <property type="evidence" value="ECO:0007669"/>
    <property type="project" value="TreeGrafter"/>
</dbReference>
<dbReference type="PANTHER" id="PTHR11941:SF169">
    <property type="entry name" value="(7AS)-7A-METHYL-1,5-DIOXO-2,3,5,6,7,7A-HEXAHYDRO-1H-INDENE-CARBOXYL-COA HYDROLASE"/>
    <property type="match status" value="1"/>
</dbReference>
<evidence type="ECO:0000313" key="7">
    <source>
        <dbReference type="Proteomes" id="UP000540656"/>
    </source>
</evidence>
<feature type="region of interest" description="Disordered" evidence="5">
    <location>
        <begin position="225"/>
        <end position="244"/>
    </location>
</feature>
<dbReference type="Pfam" id="PF00378">
    <property type="entry name" value="ECH_1"/>
    <property type="match status" value="1"/>
</dbReference>
<dbReference type="Gene3D" id="3.90.226.10">
    <property type="entry name" value="2-enoyl-CoA Hydratase, Chain A, domain 1"/>
    <property type="match status" value="1"/>
</dbReference>
<gene>
    <name evidence="6" type="ORF">BJ980_000708</name>
</gene>
<dbReference type="NCBIfam" id="NF005864">
    <property type="entry name" value="PRK07799.1"/>
    <property type="match status" value="1"/>
</dbReference>
<reference evidence="6 7" key="1">
    <citation type="submission" date="2020-07" db="EMBL/GenBank/DDBJ databases">
        <title>Sequencing the genomes of 1000 actinobacteria strains.</title>
        <authorList>
            <person name="Klenk H.-P."/>
        </authorList>
    </citation>
    <scope>NUCLEOTIDE SEQUENCE [LARGE SCALE GENOMIC DNA]</scope>
    <source>
        <strain evidence="6 7">DSM 23819</strain>
    </source>
</reference>
<dbReference type="AlphaFoldDB" id="A0A7Y9S1G9"/>
<evidence type="ECO:0000256" key="5">
    <source>
        <dbReference type="SAM" id="MobiDB-lite"/>
    </source>
</evidence>
<dbReference type="InterPro" id="IPR029045">
    <property type="entry name" value="ClpP/crotonase-like_dom_sf"/>
</dbReference>
<accession>A0A7Y9S1G9</accession>
<comment type="caution">
    <text evidence="6">The sequence shown here is derived from an EMBL/GenBank/DDBJ whole genome shotgun (WGS) entry which is preliminary data.</text>
</comment>
<dbReference type="PANTHER" id="PTHR11941">
    <property type="entry name" value="ENOYL-COA HYDRATASE-RELATED"/>
    <property type="match status" value="1"/>
</dbReference>
<dbReference type="SUPFAM" id="SSF52096">
    <property type="entry name" value="ClpP/crotonase"/>
    <property type="match status" value="1"/>
</dbReference>
<protein>
    <submittedName>
        <fullName evidence="6">Enoyl-CoA hydratase</fullName>
        <ecNumber evidence="6">4.2.1.17</ecNumber>
    </submittedName>
</protein>
<dbReference type="InterPro" id="IPR001753">
    <property type="entry name" value="Enoyl-CoA_hydra/iso"/>
</dbReference>
<proteinExistence type="inferred from homology"/>
<dbReference type="PROSITE" id="PS00166">
    <property type="entry name" value="ENOYL_COA_HYDRATASE"/>
    <property type="match status" value="1"/>
</dbReference>
<dbReference type="GO" id="GO:0004300">
    <property type="term" value="F:enoyl-CoA hydratase activity"/>
    <property type="evidence" value="ECO:0007669"/>
    <property type="project" value="UniProtKB-EC"/>
</dbReference>
<dbReference type="EC" id="4.2.1.17" evidence="6"/>
<dbReference type="InterPro" id="IPR018376">
    <property type="entry name" value="Enoyl-CoA_hyd/isom_CS"/>
</dbReference>
<evidence type="ECO:0000256" key="2">
    <source>
        <dbReference type="ARBA" id="ARBA00023098"/>
    </source>
</evidence>
<dbReference type="InterPro" id="IPR014748">
    <property type="entry name" value="Enoyl-CoA_hydra_C"/>
</dbReference>